<dbReference type="CDD" id="cd06223">
    <property type="entry name" value="PRTases_typeI"/>
    <property type="match status" value="1"/>
</dbReference>
<dbReference type="RefSeq" id="WP_144993381.1">
    <property type="nucleotide sequence ID" value="NZ_CP036281.1"/>
</dbReference>
<organism evidence="3 4">
    <name type="scientific">Polystyrenella longa</name>
    <dbReference type="NCBI Taxonomy" id="2528007"/>
    <lineage>
        <taxon>Bacteria</taxon>
        <taxon>Pseudomonadati</taxon>
        <taxon>Planctomycetota</taxon>
        <taxon>Planctomycetia</taxon>
        <taxon>Planctomycetales</taxon>
        <taxon>Planctomycetaceae</taxon>
        <taxon>Polystyrenella</taxon>
    </lineage>
</organism>
<keyword evidence="4" id="KW-1185">Reference proteome</keyword>
<dbReference type="Pfam" id="PF00156">
    <property type="entry name" value="Pribosyltran"/>
    <property type="match status" value="1"/>
</dbReference>
<dbReference type="InterPro" id="IPR051910">
    <property type="entry name" value="ComF/GntX_DNA_util-trans"/>
</dbReference>
<dbReference type="PANTHER" id="PTHR47505:SF1">
    <property type="entry name" value="DNA UTILIZATION PROTEIN YHGH"/>
    <property type="match status" value="1"/>
</dbReference>
<dbReference type="Gene3D" id="3.40.50.2020">
    <property type="match status" value="1"/>
</dbReference>
<comment type="similarity">
    <text evidence="1">Belongs to the ComF/GntX family.</text>
</comment>
<evidence type="ECO:0000256" key="1">
    <source>
        <dbReference type="ARBA" id="ARBA00008007"/>
    </source>
</evidence>
<dbReference type="EMBL" id="CP036281">
    <property type="protein sequence ID" value="QDU79060.1"/>
    <property type="molecule type" value="Genomic_DNA"/>
</dbReference>
<evidence type="ECO:0000313" key="4">
    <source>
        <dbReference type="Proteomes" id="UP000317178"/>
    </source>
</evidence>
<dbReference type="OrthoDB" id="9779910at2"/>
<sequence length="259" mass="28943">MLFYPYLHPVRKLVRSGIDLCFPPICPSCYEAPAPRRATDKVSTPAQLCQKCQRELAPALPYRCPCCSAPVGPHAQHKDGCPFCRKENFRFQEVLSLGVYEGKLRSAVLAGKESNGQPLVTALSTLLWEREQQRLASFDPQAICIVPRHWTKDLQHLDYAPLNIAKQLSSCLRIPICSGWLKRTSRRQDQARLKRTARLKNLKGAFRAKIPRRRQPISRVLLVDDVMTTGATANESTAALKQAGVDEVMVAVLARGLGK</sequence>
<evidence type="ECO:0000259" key="2">
    <source>
        <dbReference type="Pfam" id="PF00156"/>
    </source>
</evidence>
<reference evidence="3 4" key="1">
    <citation type="submission" date="2019-02" db="EMBL/GenBank/DDBJ databases">
        <title>Deep-cultivation of Planctomycetes and their phenomic and genomic characterization uncovers novel biology.</title>
        <authorList>
            <person name="Wiegand S."/>
            <person name="Jogler M."/>
            <person name="Boedeker C."/>
            <person name="Pinto D."/>
            <person name="Vollmers J."/>
            <person name="Rivas-Marin E."/>
            <person name="Kohn T."/>
            <person name="Peeters S.H."/>
            <person name="Heuer A."/>
            <person name="Rast P."/>
            <person name="Oberbeckmann S."/>
            <person name="Bunk B."/>
            <person name="Jeske O."/>
            <person name="Meyerdierks A."/>
            <person name="Storesund J.E."/>
            <person name="Kallscheuer N."/>
            <person name="Luecker S."/>
            <person name="Lage O.M."/>
            <person name="Pohl T."/>
            <person name="Merkel B.J."/>
            <person name="Hornburger P."/>
            <person name="Mueller R.-W."/>
            <person name="Bruemmer F."/>
            <person name="Labrenz M."/>
            <person name="Spormann A.M."/>
            <person name="Op den Camp H."/>
            <person name="Overmann J."/>
            <person name="Amann R."/>
            <person name="Jetten M.S.M."/>
            <person name="Mascher T."/>
            <person name="Medema M.H."/>
            <person name="Devos D.P."/>
            <person name="Kaster A.-K."/>
            <person name="Ovreas L."/>
            <person name="Rohde M."/>
            <person name="Galperin M.Y."/>
            <person name="Jogler C."/>
        </authorList>
    </citation>
    <scope>NUCLEOTIDE SEQUENCE [LARGE SCALE GENOMIC DNA]</scope>
    <source>
        <strain evidence="3 4">Pla110</strain>
    </source>
</reference>
<dbReference type="KEGG" id="plon:Pla110_07640"/>
<dbReference type="InterPro" id="IPR029057">
    <property type="entry name" value="PRTase-like"/>
</dbReference>
<name>A0A518CIL8_9PLAN</name>
<accession>A0A518CIL8</accession>
<gene>
    <name evidence="3" type="ORF">Pla110_07640</name>
</gene>
<evidence type="ECO:0000313" key="3">
    <source>
        <dbReference type="EMBL" id="QDU79060.1"/>
    </source>
</evidence>
<feature type="domain" description="Phosphoribosyltransferase" evidence="2">
    <location>
        <begin position="218"/>
        <end position="256"/>
    </location>
</feature>
<dbReference type="InterPro" id="IPR000836">
    <property type="entry name" value="PRTase_dom"/>
</dbReference>
<proteinExistence type="inferred from homology"/>
<dbReference type="SUPFAM" id="SSF53271">
    <property type="entry name" value="PRTase-like"/>
    <property type="match status" value="1"/>
</dbReference>
<protein>
    <submittedName>
        <fullName evidence="3">DNA utilization protein GntX</fullName>
    </submittedName>
</protein>
<dbReference type="AlphaFoldDB" id="A0A518CIL8"/>
<dbReference type="PANTHER" id="PTHR47505">
    <property type="entry name" value="DNA UTILIZATION PROTEIN YHGH"/>
    <property type="match status" value="1"/>
</dbReference>
<dbReference type="Proteomes" id="UP000317178">
    <property type="component" value="Chromosome"/>
</dbReference>